<comment type="similarity">
    <text evidence="1 7">Belongs to the UPF0758 family.</text>
</comment>
<dbReference type="GO" id="GO:0046872">
    <property type="term" value="F:metal ion binding"/>
    <property type="evidence" value="ECO:0007669"/>
    <property type="project" value="UniProtKB-KW"/>
</dbReference>
<evidence type="ECO:0000256" key="7">
    <source>
        <dbReference type="RuleBase" id="RU003797"/>
    </source>
</evidence>
<dbReference type="Pfam" id="PF20582">
    <property type="entry name" value="UPF0758_N"/>
    <property type="match status" value="1"/>
</dbReference>
<dbReference type="Pfam" id="PF04002">
    <property type="entry name" value="RadC"/>
    <property type="match status" value="1"/>
</dbReference>
<dbReference type="Gene3D" id="3.40.140.10">
    <property type="entry name" value="Cytidine Deaminase, domain 2"/>
    <property type="match status" value="1"/>
</dbReference>
<sequence length="228" mass="25162">MLNTLKILDLPQNERPRERLIKYGSQVLSNSELIAIILRTGGRNENVLSLSSRILKQCGGLNGLLTLTPEEIMTLKGIGRAKATQIIAVGELAKRFKAYKSGDIYIIKSPSDVAGLVMEEMTYFKEEHLRVIMLNTKNVVISCKDVSIGSLNSAIVHPREVFSEALKKNSASIVICHNHPSGDPTPSSEDIHVTKRLKKCGVILGIDLLDHLIIGHSNYISLKEKNIL</sequence>
<dbReference type="SUPFAM" id="SSF47781">
    <property type="entry name" value="RuvA domain 2-like"/>
    <property type="match status" value="1"/>
</dbReference>
<evidence type="ECO:0000256" key="6">
    <source>
        <dbReference type="ARBA" id="ARBA00023049"/>
    </source>
</evidence>
<reference evidence="9 10" key="1">
    <citation type="submission" date="2014-01" db="EMBL/GenBank/DDBJ databases">
        <title>Plasmidome dynamics in the species complex Clostridium novyi sensu lato converts strains of independent lineages into distinctly different pathogens.</title>
        <authorList>
            <person name="Skarin H."/>
            <person name="Segerman B."/>
        </authorList>
    </citation>
    <scope>NUCLEOTIDE SEQUENCE [LARGE SCALE GENOMIC DNA]</scope>
    <source>
        <strain evidence="9 10">4552</strain>
    </source>
</reference>
<evidence type="ECO:0000256" key="5">
    <source>
        <dbReference type="ARBA" id="ARBA00022833"/>
    </source>
</evidence>
<feature type="domain" description="MPN" evidence="8">
    <location>
        <begin position="106"/>
        <end position="228"/>
    </location>
</feature>
<evidence type="ECO:0000313" key="9">
    <source>
        <dbReference type="EMBL" id="KGM96395.1"/>
    </source>
</evidence>
<dbReference type="RefSeq" id="WP_039254946.1">
    <property type="nucleotide sequence ID" value="NZ_JENJ01000023.1"/>
</dbReference>
<dbReference type="PANTHER" id="PTHR30471:SF3">
    <property type="entry name" value="UPF0758 PROTEIN YEES-RELATED"/>
    <property type="match status" value="1"/>
</dbReference>
<gene>
    <name evidence="9" type="ORF">Z968_06670</name>
</gene>
<dbReference type="InterPro" id="IPR025657">
    <property type="entry name" value="RadC_JAB"/>
</dbReference>
<dbReference type="NCBIfam" id="TIGR00608">
    <property type="entry name" value="radc"/>
    <property type="match status" value="1"/>
</dbReference>
<dbReference type="OrthoDB" id="9804482at2"/>
<dbReference type="PANTHER" id="PTHR30471">
    <property type="entry name" value="DNA REPAIR PROTEIN RADC"/>
    <property type="match status" value="1"/>
</dbReference>
<comment type="caution">
    <text evidence="9">The sequence shown here is derived from an EMBL/GenBank/DDBJ whole genome shotgun (WGS) entry which is preliminary data.</text>
</comment>
<keyword evidence="6" id="KW-0482">Metalloprotease</keyword>
<dbReference type="Proteomes" id="UP000030012">
    <property type="component" value="Unassembled WGS sequence"/>
</dbReference>
<evidence type="ECO:0000256" key="3">
    <source>
        <dbReference type="ARBA" id="ARBA00022723"/>
    </source>
</evidence>
<dbReference type="InterPro" id="IPR001405">
    <property type="entry name" value="UPF0758"/>
</dbReference>
<name>A0A0A0I9U2_CLONO</name>
<dbReference type="NCBIfam" id="NF000642">
    <property type="entry name" value="PRK00024.1"/>
    <property type="match status" value="1"/>
</dbReference>
<dbReference type="SUPFAM" id="SSF102712">
    <property type="entry name" value="JAB1/MPN domain"/>
    <property type="match status" value="1"/>
</dbReference>
<keyword evidence="5" id="KW-0862">Zinc</keyword>
<evidence type="ECO:0000313" key="10">
    <source>
        <dbReference type="Proteomes" id="UP000030012"/>
    </source>
</evidence>
<organism evidence="9 10">
    <name type="scientific">Clostridium novyi A str. 4552</name>
    <dbReference type="NCBI Taxonomy" id="1444289"/>
    <lineage>
        <taxon>Bacteria</taxon>
        <taxon>Bacillati</taxon>
        <taxon>Bacillota</taxon>
        <taxon>Clostridia</taxon>
        <taxon>Eubacteriales</taxon>
        <taxon>Clostridiaceae</taxon>
        <taxon>Clostridium</taxon>
    </lineage>
</organism>
<dbReference type="GO" id="GO:0006508">
    <property type="term" value="P:proteolysis"/>
    <property type="evidence" value="ECO:0007669"/>
    <property type="project" value="UniProtKB-KW"/>
</dbReference>
<dbReference type="GO" id="GO:0008237">
    <property type="term" value="F:metallopeptidase activity"/>
    <property type="evidence" value="ECO:0007669"/>
    <property type="project" value="UniProtKB-KW"/>
</dbReference>
<dbReference type="EMBL" id="JENJ01000023">
    <property type="protein sequence ID" value="KGM96395.1"/>
    <property type="molecule type" value="Genomic_DNA"/>
</dbReference>
<dbReference type="InterPro" id="IPR046778">
    <property type="entry name" value="UPF0758_N"/>
</dbReference>
<dbReference type="InterPro" id="IPR010994">
    <property type="entry name" value="RuvA_2-like"/>
</dbReference>
<dbReference type="InterPro" id="IPR037518">
    <property type="entry name" value="MPN"/>
</dbReference>
<proteinExistence type="inferred from homology"/>
<dbReference type="PROSITE" id="PS01302">
    <property type="entry name" value="UPF0758"/>
    <property type="match status" value="1"/>
</dbReference>
<evidence type="ECO:0000259" key="8">
    <source>
        <dbReference type="PROSITE" id="PS50249"/>
    </source>
</evidence>
<accession>A0A0A0I9U2</accession>
<keyword evidence="2" id="KW-0645">Protease</keyword>
<evidence type="ECO:0000256" key="4">
    <source>
        <dbReference type="ARBA" id="ARBA00022801"/>
    </source>
</evidence>
<dbReference type="CDD" id="cd08071">
    <property type="entry name" value="MPN_DUF2466"/>
    <property type="match status" value="1"/>
</dbReference>
<dbReference type="InterPro" id="IPR020891">
    <property type="entry name" value="UPF0758_CS"/>
</dbReference>
<keyword evidence="3" id="KW-0479">Metal-binding</keyword>
<evidence type="ECO:0000256" key="2">
    <source>
        <dbReference type="ARBA" id="ARBA00022670"/>
    </source>
</evidence>
<keyword evidence="4" id="KW-0378">Hydrolase</keyword>
<protein>
    <submittedName>
        <fullName evidence="9">DNA repair protein RadC</fullName>
    </submittedName>
</protein>
<dbReference type="PROSITE" id="PS50249">
    <property type="entry name" value="MPN"/>
    <property type="match status" value="1"/>
</dbReference>
<evidence type="ECO:0000256" key="1">
    <source>
        <dbReference type="ARBA" id="ARBA00010243"/>
    </source>
</evidence>
<dbReference type="AlphaFoldDB" id="A0A0A0I9U2"/>